<accession>A0A0C2VQ61</accession>
<comment type="caution">
    <text evidence="2">The sequence shown here is derived from an EMBL/GenBank/DDBJ whole genome shotgun (WGS) entry which is preliminary data.</text>
</comment>
<evidence type="ECO:0000256" key="1">
    <source>
        <dbReference type="SAM" id="Phobius"/>
    </source>
</evidence>
<protein>
    <submittedName>
        <fullName evidence="2">Uncharacterized protein</fullName>
    </submittedName>
</protein>
<dbReference type="PATRIC" id="fig|220754.4.peg.933"/>
<sequence>MNRIKGSLLAGLIAFFCIVLVINVALYETVLNMSLLSGLVIGTALGLYFSRMTMQGLAVTFCMICLSGGCLALMIPDYTYSEATALVGLTKPGVLAVHEQKKIPGDYDEFSLIRPAWHYHISMKMEDKLVSYRVNPVTGDITQLSND</sequence>
<evidence type="ECO:0000313" key="3">
    <source>
        <dbReference type="Proteomes" id="UP000031972"/>
    </source>
</evidence>
<proteinExistence type="predicted"/>
<evidence type="ECO:0000313" key="2">
    <source>
        <dbReference type="EMBL" id="KIL51032.1"/>
    </source>
</evidence>
<keyword evidence="1" id="KW-1133">Transmembrane helix</keyword>
<feature type="transmembrane region" description="Helical" evidence="1">
    <location>
        <begin position="57"/>
        <end position="75"/>
    </location>
</feature>
<organism evidence="2 3">
    <name type="scientific">Jeotgalibacillus campisalis</name>
    <dbReference type="NCBI Taxonomy" id="220754"/>
    <lineage>
        <taxon>Bacteria</taxon>
        <taxon>Bacillati</taxon>
        <taxon>Bacillota</taxon>
        <taxon>Bacilli</taxon>
        <taxon>Bacillales</taxon>
        <taxon>Caryophanaceae</taxon>
        <taxon>Jeotgalibacillus</taxon>
    </lineage>
</organism>
<dbReference type="RefSeq" id="WP_041055360.1">
    <property type="nucleotide sequence ID" value="NZ_JXRR01000008.1"/>
</dbReference>
<keyword evidence="1" id="KW-0472">Membrane</keyword>
<dbReference type="Proteomes" id="UP000031972">
    <property type="component" value="Unassembled WGS sequence"/>
</dbReference>
<keyword evidence="1" id="KW-0812">Transmembrane</keyword>
<keyword evidence="3" id="KW-1185">Reference proteome</keyword>
<feature type="transmembrane region" description="Helical" evidence="1">
    <location>
        <begin position="7"/>
        <end position="27"/>
    </location>
</feature>
<feature type="transmembrane region" description="Helical" evidence="1">
    <location>
        <begin position="33"/>
        <end position="50"/>
    </location>
</feature>
<dbReference type="EMBL" id="JXRR01000008">
    <property type="protein sequence ID" value="KIL51032.1"/>
    <property type="molecule type" value="Genomic_DNA"/>
</dbReference>
<name>A0A0C2VQ61_9BACL</name>
<reference evidence="2 3" key="1">
    <citation type="submission" date="2015-01" db="EMBL/GenBank/DDBJ databases">
        <title>Jeotgalibacillus campisalis genome sequencing.</title>
        <authorList>
            <person name="Goh K.M."/>
            <person name="Chan K.-G."/>
            <person name="Yaakop A.S."/>
            <person name="Ee R."/>
            <person name="Gan H.M."/>
            <person name="Chan C.S."/>
        </authorList>
    </citation>
    <scope>NUCLEOTIDE SEQUENCE [LARGE SCALE GENOMIC DNA]</scope>
    <source>
        <strain evidence="2 3">SF-57</strain>
    </source>
</reference>
<gene>
    <name evidence="2" type="ORF">KR50_09130</name>
</gene>
<dbReference type="AlphaFoldDB" id="A0A0C2VQ61"/>